<dbReference type="Proteomes" id="UP000017944">
    <property type="component" value="Unassembled WGS sequence"/>
</dbReference>
<reference evidence="2 3" key="1">
    <citation type="submission" date="2013-10" db="EMBL/GenBank/DDBJ databases">
        <title>Draft genomes and the virulence plasmids of Sd1617 vaccine constructs: WRSd3 and WRSd5.</title>
        <authorList>
            <person name="Aksomboon Vongsawan A."/>
            <person name="Venkatesan M.M."/>
            <person name="Vaisvil B."/>
            <person name="Emel G."/>
            <person name="Kepatral V."/>
            <person name="Sethabutr O."/>
            <person name="Serichantalergs O."/>
            <person name="Mason C."/>
        </authorList>
    </citation>
    <scope>NUCLEOTIDE SEQUENCE [LARGE SCALE GENOMIC DNA]</scope>
    <source>
        <strain evidence="2 3">WRSd3</strain>
    </source>
</reference>
<protein>
    <submittedName>
        <fullName evidence="2">Uncharacterized protein</fullName>
    </submittedName>
</protein>
<proteinExistence type="predicted"/>
<dbReference type="EMBL" id="AXUT01000054">
    <property type="protein sequence ID" value="ESU81501.1"/>
    <property type="molecule type" value="Genomic_DNA"/>
</dbReference>
<feature type="region of interest" description="Disordered" evidence="1">
    <location>
        <begin position="1"/>
        <end position="35"/>
    </location>
</feature>
<gene>
    <name evidence="2" type="ORF">WRSd3_00702</name>
</gene>
<name>A0A090NM30_SHIDY</name>
<evidence type="ECO:0000313" key="3">
    <source>
        <dbReference type="Proteomes" id="UP000017944"/>
    </source>
</evidence>
<organism evidence="2 3">
    <name type="scientific">Shigella dysenteriae WRSd3</name>
    <dbReference type="NCBI Taxonomy" id="1401327"/>
    <lineage>
        <taxon>Bacteria</taxon>
        <taxon>Pseudomonadati</taxon>
        <taxon>Pseudomonadota</taxon>
        <taxon>Gammaproteobacteria</taxon>
        <taxon>Enterobacterales</taxon>
        <taxon>Enterobacteriaceae</taxon>
        <taxon>Shigella</taxon>
    </lineage>
</organism>
<evidence type="ECO:0000313" key="2">
    <source>
        <dbReference type="EMBL" id="ESU81501.1"/>
    </source>
</evidence>
<evidence type="ECO:0000256" key="1">
    <source>
        <dbReference type="SAM" id="MobiDB-lite"/>
    </source>
</evidence>
<sequence length="35" mass="3598">MAKHADAGRREKEKLLAGGGLGGEIKRPLGYSSGS</sequence>
<comment type="caution">
    <text evidence="2">The sequence shown here is derived from an EMBL/GenBank/DDBJ whole genome shotgun (WGS) entry which is preliminary data.</text>
</comment>
<feature type="compositionally biased region" description="Basic and acidic residues" evidence="1">
    <location>
        <begin position="1"/>
        <end position="15"/>
    </location>
</feature>
<accession>A0A090NM30</accession>
<dbReference type="AlphaFoldDB" id="A0A090NM30"/>